<dbReference type="InterPro" id="IPR053926">
    <property type="entry name" value="RecX_HTH_1st"/>
</dbReference>
<feature type="domain" description="RecX third three-helical" evidence="8">
    <location>
        <begin position="155"/>
        <end position="202"/>
    </location>
</feature>
<evidence type="ECO:0000313" key="11">
    <source>
        <dbReference type="Proteomes" id="UP001597156"/>
    </source>
</evidence>
<dbReference type="HAMAP" id="MF_01114">
    <property type="entry name" value="RecX"/>
    <property type="match status" value="1"/>
</dbReference>
<evidence type="ECO:0000259" key="8">
    <source>
        <dbReference type="Pfam" id="PF21981"/>
    </source>
</evidence>
<dbReference type="InterPro" id="IPR036388">
    <property type="entry name" value="WH-like_DNA-bd_sf"/>
</dbReference>
<dbReference type="InterPro" id="IPR053924">
    <property type="entry name" value="RecX_HTH_2nd"/>
</dbReference>
<comment type="caution">
    <text evidence="10">The sequence shown here is derived from an EMBL/GenBank/DDBJ whole genome shotgun (WGS) entry which is preliminary data.</text>
</comment>
<dbReference type="EMBL" id="JBHTLH010000008">
    <property type="protein sequence ID" value="MFD1124312.1"/>
    <property type="molecule type" value="Genomic_DNA"/>
</dbReference>
<feature type="domain" description="RecX third three-helical" evidence="8">
    <location>
        <begin position="215"/>
        <end position="260"/>
    </location>
</feature>
<evidence type="ECO:0000256" key="5">
    <source>
        <dbReference type="ARBA" id="ARBA00022490"/>
    </source>
</evidence>
<comment type="function">
    <text evidence="1 6">Modulates RecA activity.</text>
</comment>
<dbReference type="RefSeq" id="WP_121978913.1">
    <property type="nucleotide sequence ID" value="NZ_JBHTLH010000008.1"/>
</dbReference>
<feature type="domain" description="RecX first three-helical" evidence="9">
    <location>
        <begin position="64"/>
        <end position="101"/>
    </location>
</feature>
<evidence type="ECO:0000259" key="9">
    <source>
        <dbReference type="Pfam" id="PF21982"/>
    </source>
</evidence>
<keyword evidence="11" id="KW-1185">Reference proteome</keyword>
<keyword evidence="5 6" id="KW-0963">Cytoplasm</keyword>
<accession>A0ABW3PF85</accession>
<name>A0ABW3PF85_9LACO</name>
<dbReference type="InterPro" id="IPR003783">
    <property type="entry name" value="Regulatory_RecX"/>
</dbReference>
<evidence type="ECO:0000259" key="7">
    <source>
        <dbReference type="Pfam" id="PF02631"/>
    </source>
</evidence>
<sequence length="267" mass="31296">MAQIITKIEAQKRKGRFNVYVDGQYAFPVSEDVFVKYRLFKGMELNQALIETLKDADRLSKLHAKALNYLAHQLRTEFEVRSKLQEFTEDEGAIDQVISQLKAQQLLNDQKYAGSYVRTVVRQKKNGPNWIRQKLLAKKVPKNLIEAALTDFFPEEQVIQNGRLVAQKQLRHYRNDSQKMMINKTKQLLIRRGFDSEMVTEIMAQIKVGNPTQHDEAIIQEVATKYWRKYRRLESYQQIQKTKQALFRKGFLMDDIESALAKLKEIN</sequence>
<evidence type="ECO:0000256" key="4">
    <source>
        <dbReference type="ARBA" id="ARBA00018111"/>
    </source>
</evidence>
<dbReference type="Pfam" id="PF21981">
    <property type="entry name" value="RecX_HTH3"/>
    <property type="match status" value="2"/>
</dbReference>
<dbReference type="Pfam" id="PF21982">
    <property type="entry name" value="RecX_HTH1"/>
    <property type="match status" value="1"/>
</dbReference>
<feature type="domain" description="RecX second three-helical" evidence="7">
    <location>
        <begin position="108"/>
        <end position="149"/>
    </location>
</feature>
<dbReference type="Pfam" id="PF02631">
    <property type="entry name" value="RecX_HTH2"/>
    <property type="match status" value="1"/>
</dbReference>
<dbReference type="InterPro" id="IPR053925">
    <property type="entry name" value="RecX_HTH_3rd"/>
</dbReference>
<evidence type="ECO:0000256" key="2">
    <source>
        <dbReference type="ARBA" id="ARBA00004496"/>
    </source>
</evidence>
<evidence type="ECO:0000256" key="3">
    <source>
        <dbReference type="ARBA" id="ARBA00009695"/>
    </source>
</evidence>
<reference evidence="11" key="1">
    <citation type="journal article" date="2019" name="Int. J. Syst. Evol. Microbiol.">
        <title>The Global Catalogue of Microorganisms (GCM) 10K type strain sequencing project: providing services to taxonomists for standard genome sequencing and annotation.</title>
        <authorList>
            <consortium name="The Broad Institute Genomics Platform"/>
            <consortium name="The Broad Institute Genome Sequencing Center for Infectious Disease"/>
            <person name="Wu L."/>
            <person name="Ma J."/>
        </authorList>
    </citation>
    <scope>NUCLEOTIDE SEQUENCE [LARGE SCALE GENOMIC DNA]</scope>
    <source>
        <strain evidence="11">CCUG 71848</strain>
    </source>
</reference>
<organism evidence="10 11">
    <name type="scientific">Lentilactobacillus raoultii</name>
    <dbReference type="NCBI Taxonomy" id="1987503"/>
    <lineage>
        <taxon>Bacteria</taxon>
        <taxon>Bacillati</taxon>
        <taxon>Bacillota</taxon>
        <taxon>Bacilli</taxon>
        <taxon>Lactobacillales</taxon>
        <taxon>Lactobacillaceae</taxon>
        <taxon>Lentilactobacillus</taxon>
    </lineage>
</organism>
<dbReference type="Gene3D" id="1.10.10.10">
    <property type="entry name" value="Winged helix-like DNA-binding domain superfamily/Winged helix DNA-binding domain"/>
    <property type="match status" value="4"/>
</dbReference>
<dbReference type="PANTHER" id="PTHR33602">
    <property type="entry name" value="REGULATORY PROTEIN RECX FAMILY PROTEIN"/>
    <property type="match status" value="1"/>
</dbReference>
<proteinExistence type="inferred from homology"/>
<dbReference type="PANTHER" id="PTHR33602:SF1">
    <property type="entry name" value="REGULATORY PROTEIN RECX FAMILY PROTEIN"/>
    <property type="match status" value="1"/>
</dbReference>
<evidence type="ECO:0000313" key="10">
    <source>
        <dbReference type="EMBL" id="MFD1124312.1"/>
    </source>
</evidence>
<evidence type="ECO:0000256" key="1">
    <source>
        <dbReference type="ARBA" id="ARBA00003529"/>
    </source>
</evidence>
<dbReference type="Proteomes" id="UP001597156">
    <property type="component" value="Unassembled WGS sequence"/>
</dbReference>
<dbReference type="NCBIfam" id="NF010733">
    <property type="entry name" value="PRK14135.1"/>
    <property type="match status" value="1"/>
</dbReference>
<evidence type="ECO:0000256" key="6">
    <source>
        <dbReference type="HAMAP-Rule" id="MF_01114"/>
    </source>
</evidence>
<comment type="subcellular location">
    <subcellularLocation>
        <location evidence="2 6">Cytoplasm</location>
    </subcellularLocation>
</comment>
<protein>
    <recommendedName>
        <fullName evidence="4 6">Regulatory protein RecX</fullName>
    </recommendedName>
</protein>
<gene>
    <name evidence="6 10" type="primary">recX</name>
    <name evidence="10" type="ORF">ACFQ22_02895</name>
</gene>
<comment type="similarity">
    <text evidence="3 6">Belongs to the RecX family.</text>
</comment>